<evidence type="ECO:0000313" key="2">
    <source>
        <dbReference type="EMBL" id="KAJ9130650.1"/>
    </source>
</evidence>
<feature type="compositionally biased region" description="Basic and acidic residues" evidence="1">
    <location>
        <begin position="57"/>
        <end position="67"/>
    </location>
</feature>
<gene>
    <name evidence="2" type="ORF">NKR23_g12100</name>
</gene>
<feature type="compositionally biased region" description="Polar residues" evidence="1">
    <location>
        <begin position="97"/>
        <end position="118"/>
    </location>
</feature>
<proteinExistence type="predicted"/>
<dbReference type="AlphaFoldDB" id="A0AA38R0M8"/>
<feature type="region of interest" description="Disordered" evidence="1">
    <location>
        <begin position="202"/>
        <end position="221"/>
    </location>
</feature>
<feature type="region of interest" description="Disordered" evidence="1">
    <location>
        <begin position="32"/>
        <end position="118"/>
    </location>
</feature>
<name>A0AA38R0M8_9PEZI</name>
<evidence type="ECO:0000256" key="1">
    <source>
        <dbReference type="SAM" id="MobiDB-lite"/>
    </source>
</evidence>
<feature type="compositionally biased region" description="Low complexity" evidence="1">
    <location>
        <begin position="38"/>
        <end position="53"/>
    </location>
</feature>
<comment type="caution">
    <text evidence="2">The sequence shown here is derived from an EMBL/GenBank/DDBJ whole genome shotgun (WGS) entry which is preliminary data.</text>
</comment>
<dbReference type="Proteomes" id="UP001174694">
    <property type="component" value="Unassembled WGS sequence"/>
</dbReference>
<sequence length="431" mass="47452">MDALKNLVTNCPGWVKRLDELNGQIEQRQIELAQLADSQSSSSPGRSLRSRSSTESPKPKDEPEAHSRLSPPSRDASRAPQSPLEKPAREVTREQNRLSSPVSHRNSQTPSAPQRQTNAVMELAQSRARAALRKRQRTESVVSAEGAATKRCSCSTIIVYYDSYVQRFFEELVKFVSASRSLMRKAKMAAKVAQIKRMAELEIPDETDEEEADSGSTKTLQADKPLEVALKKGGEAHDSEELPTLQYVSTRRMRPVFRVGAGMVDQPPDVYDELDKGLDGVQSMCEHAAHQFLRDGDCTEEVDNIKQQLTETKGLADKEMQRILADPAAAEATIEEPQTPSLCIQGSTSGELEVDEDMNAKDSELAFKSEDDTGLSAEYLKARRTQNDTELASHKVREDDVGVARADVCLRGGGEAAGEKGQIYKMSVAVT</sequence>
<organism evidence="2 3">
    <name type="scientific">Pleurostoma richardsiae</name>
    <dbReference type="NCBI Taxonomy" id="41990"/>
    <lineage>
        <taxon>Eukaryota</taxon>
        <taxon>Fungi</taxon>
        <taxon>Dikarya</taxon>
        <taxon>Ascomycota</taxon>
        <taxon>Pezizomycotina</taxon>
        <taxon>Sordariomycetes</taxon>
        <taxon>Sordariomycetidae</taxon>
        <taxon>Calosphaeriales</taxon>
        <taxon>Pleurostomataceae</taxon>
        <taxon>Pleurostoma</taxon>
    </lineage>
</organism>
<evidence type="ECO:0000313" key="3">
    <source>
        <dbReference type="Proteomes" id="UP001174694"/>
    </source>
</evidence>
<keyword evidence="3" id="KW-1185">Reference proteome</keyword>
<dbReference type="EMBL" id="JANBVO010000082">
    <property type="protein sequence ID" value="KAJ9130650.1"/>
    <property type="molecule type" value="Genomic_DNA"/>
</dbReference>
<reference evidence="2" key="1">
    <citation type="submission" date="2022-07" db="EMBL/GenBank/DDBJ databases">
        <title>Fungi with potential for degradation of polypropylene.</title>
        <authorList>
            <person name="Gostincar C."/>
        </authorList>
    </citation>
    <scope>NUCLEOTIDE SEQUENCE</scope>
    <source>
        <strain evidence="2">EXF-13308</strain>
    </source>
</reference>
<accession>A0AA38R0M8</accession>
<feature type="compositionally biased region" description="Acidic residues" evidence="1">
    <location>
        <begin position="202"/>
        <end position="213"/>
    </location>
</feature>
<protein>
    <submittedName>
        <fullName evidence="2">Uncharacterized protein</fullName>
    </submittedName>
</protein>
<feature type="compositionally biased region" description="Basic and acidic residues" evidence="1">
    <location>
        <begin position="86"/>
        <end position="96"/>
    </location>
</feature>